<comment type="caution">
    <text evidence="9">The sequence shown here is derived from an EMBL/GenBank/DDBJ whole genome shotgun (WGS) entry which is preliminary data.</text>
</comment>
<gene>
    <name evidence="9" type="ORF">LXT13_24495</name>
</gene>
<keyword evidence="5 7" id="KW-1133">Transmembrane helix</keyword>
<dbReference type="PANTHER" id="PTHR48090">
    <property type="entry name" value="UNDECAPRENYL-PHOSPHATE 4-DEOXY-4-FORMAMIDO-L-ARABINOSE TRANSFERASE-RELATED"/>
    <property type="match status" value="1"/>
</dbReference>
<dbReference type="Pfam" id="PF00535">
    <property type="entry name" value="Glycos_transf_2"/>
    <property type="match status" value="1"/>
</dbReference>
<dbReference type="InterPro" id="IPR050256">
    <property type="entry name" value="Glycosyltransferase_2"/>
</dbReference>
<evidence type="ECO:0000313" key="9">
    <source>
        <dbReference type="EMBL" id="MCE4557556.1"/>
    </source>
</evidence>
<dbReference type="PANTHER" id="PTHR48090:SF1">
    <property type="entry name" value="PROPHAGE BACTOPRENOL GLUCOSYL TRANSFERASE HOMOLOG"/>
    <property type="match status" value="1"/>
</dbReference>
<evidence type="ECO:0000256" key="3">
    <source>
        <dbReference type="ARBA" id="ARBA00022679"/>
    </source>
</evidence>
<keyword evidence="6 7" id="KW-0472">Membrane</keyword>
<name>A0ABS8Y3E4_9BURK</name>
<evidence type="ECO:0000256" key="2">
    <source>
        <dbReference type="ARBA" id="ARBA00022676"/>
    </source>
</evidence>
<keyword evidence="4 7" id="KW-0812">Transmembrane</keyword>
<dbReference type="InterPro" id="IPR001173">
    <property type="entry name" value="Glyco_trans_2-like"/>
</dbReference>
<protein>
    <submittedName>
        <fullName evidence="9">Glycosyltransferase family 2 protein</fullName>
    </submittedName>
</protein>
<evidence type="ECO:0000313" key="10">
    <source>
        <dbReference type="Proteomes" id="UP001200741"/>
    </source>
</evidence>
<organism evidence="9 10">
    <name type="scientific">Pelomonas cellulosilytica</name>
    <dbReference type="NCBI Taxonomy" id="2906762"/>
    <lineage>
        <taxon>Bacteria</taxon>
        <taxon>Pseudomonadati</taxon>
        <taxon>Pseudomonadota</taxon>
        <taxon>Betaproteobacteria</taxon>
        <taxon>Burkholderiales</taxon>
        <taxon>Sphaerotilaceae</taxon>
        <taxon>Roseateles</taxon>
    </lineage>
</organism>
<sequence>MDLIDPARFAPASWVTGTAPVVNFVLPCYNEEAVLRETASRLGTLLDGLKADGLIGADSAAYYIDDGSRDGTWALIETLARERGDVCGIKLSRNRGHQNALLCGLMSVSGDALISLDADLQDDLSIIPDMIRAFRNGDELVYAVRRRRDTDTFFKRFTAEGYYKVLALMGVEVVFNHADYRLMGRRPLEALRHYRETHLFLRGMIPQLGYRSSVVAFDRAERFAGESKYPLSKMLSLAWRGVTSFSAAPLRAITSLGAMVSVVSVAFGLWALFIRLFTDVALPGWASTVIPMYLLGGIQLLSLGVIGEYLAKVYEASKGRPRFHVEAITGGWAGAGTGTASIAPAATSPVAPRQP</sequence>
<keyword evidence="3" id="KW-0808">Transferase</keyword>
<feature type="transmembrane region" description="Helical" evidence="7">
    <location>
        <begin position="256"/>
        <end position="278"/>
    </location>
</feature>
<proteinExistence type="predicted"/>
<evidence type="ECO:0000256" key="5">
    <source>
        <dbReference type="ARBA" id="ARBA00022989"/>
    </source>
</evidence>
<dbReference type="SUPFAM" id="SSF53448">
    <property type="entry name" value="Nucleotide-diphospho-sugar transferases"/>
    <property type="match status" value="1"/>
</dbReference>
<dbReference type="Proteomes" id="UP001200741">
    <property type="component" value="Unassembled WGS sequence"/>
</dbReference>
<keyword evidence="10" id="KW-1185">Reference proteome</keyword>
<comment type="subcellular location">
    <subcellularLocation>
        <location evidence="1">Membrane</location>
        <topology evidence="1">Multi-pass membrane protein</topology>
    </subcellularLocation>
</comment>
<evidence type="ECO:0000256" key="1">
    <source>
        <dbReference type="ARBA" id="ARBA00004141"/>
    </source>
</evidence>
<evidence type="ECO:0000256" key="7">
    <source>
        <dbReference type="SAM" id="Phobius"/>
    </source>
</evidence>
<feature type="transmembrane region" description="Helical" evidence="7">
    <location>
        <begin position="290"/>
        <end position="311"/>
    </location>
</feature>
<reference evidence="9 10" key="1">
    <citation type="submission" date="2021-12" db="EMBL/GenBank/DDBJ databases">
        <title>Genome seq of P8.</title>
        <authorList>
            <person name="Seo T."/>
        </authorList>
    </citation>
    <scope>NUCLEOTIDE SEQUENCE [LARGE SCALE GENOMIC DNA]</scope>
    <source>
        <strain evidence="9 10">P8</strain>
    </source>
</reference>
<keyword evidence="2" id="KW-0328">Glycosyltransferase</keyword>
<evidence type="ECO:0000256" key="6">
    <source>
        <dbReference type="ARBA" id="ARBA00023136"/>
    </source>
</evidence>
<dbReference type="EMBL" id="JAJTWU010000011">
    <property type="protein sequence ID" value="MCE4557556.1"/>
    <property type="molecule type" value="Genomic_DNA"/>
</dbReference>
<dbReference type="RefSeq" id="WP_233374939.1">
    <property type="nucleotide sequence ID" value="NZ_JAJTWU010000011.1"/>
</dbReference>
<feature type="domain" description="Glycosyltransferase 2-like" evidence="8">
    <location>
        <begin position="25"/>
        <end position="189"/>
    </location>
</feature>
<accession>A0ABS8Y3E4</accession>
<dbReference type="CDD" id="cd04187">
    <property type="entry name" value="DPM1_like_bac"/>
    <property type="match status" value="1"/>
</dbReference>
<dbReference type="Gene3D" id="3.90.550.10">
    <property type="entry name" value="Spore Coat Polysaccharide Biosynthesis Protein SpsA, Chain A"/>
    <property type="match status" value="1"/>
</dbReference>
<dbReference type="InterPro" id="IPR029044">
    <property type="entry name" value="Nucleotide-diphossugar_trans"/>
</dbReference>
<evidence type="ECO:0000256" key="4">
    <source>
        <dbReference type="ARBA" id="ARBA00022692"/>
    </source>
</evidence>
<evidence type="ECO:0000259" key="8">
    <source>
        <dbReference type="Pfam" id="PF00535"/>
    </source>
</evidence>